<name>A0A2I7SMY9_9FLAO</name>
<protein>
    <submittedName>
        <fullName evidence="1">Uncharacterized protein</fullName>
    </submittedName>
</protein>
<evidence type="ECO:0000313" key="2">
    <source>
        <dbReference type="Proteomes" id="UP000236592"/>
    </source>
</evidence>
<dbReference type="KEGG" id="taj:C1A40_02865"/>
<dbReference type="Proteomes" id="UP000236592">
    <property type="component" value="Chromosome"/>
</dbReference>
<accession>A0A2I7SMY9</accession>
<dbReference type="EMBL" id="CP025938">
    <property type="protein sequence ID" value="AUS07248.1"/>
    <property type="molecule type" value="Genomic_DNA"/>
</dbReference>
<organism evidence="1 2">
    <name type="scientific">Pseudotamlana carrageenivorans</name>
    <dbReference type="NCBI Taxonomy" id="2069432"/>
    <lineage>
        <taxon>Bacteria</taxon>
        <taxon>Pseudomonadati</taxon>
        <taxon>Bacteroidota</taxon>
        <taxon>Flavobacteriia</taxon>
        <taxon>Flavobacteriales</taxon>
        <taxon>Flavobacteriaceae</taxon>
        <taxon>Pseudotamlana</taxon>
    </lineage>
</organism>
<sequence length="132" mass="15185">MLSWLYSVLFPLQTLHESWKQFRVDNLYKLAHTGQVCYLRAALNDAFDVSARRIYIDGTGGNAQKTYVYTVGENQPKYLKTLYLHNALEFANTGADFIVYVPSSIAQSQGYELRALIDFYKVASKRYLIIEI</sequence>
<proteinExistence type="predicted"/>
<keyword evidence="2" id="KW-1185">Reference proteome</keyword>
<evidence type="ECO:0000313" key="1">
    <source>
        <dbReference type="EMBL" id="AUS07248.1"/>
    </source>
</evidence>
<reference evidence="2" key="1">
    <citation type="submission" date="2018-01" db="EMBL/GenBank/DDBJ databases">
        <title>Complete genome of Tamlana sp. UJ94.</title>
        <authorList>
            <person name="Jung J."/>
            <person name="Chung D."/>
            <person name="Bae S.S."/>
            <person name="Baek K."/>
        </authorList>
    </citation>
    <scope>NUCLEOTIDE SEQUENCE [LARGE SCALE GENOMIC DNA]</scope>
    <source>
        <strain evidence="2">UJ94</strain>
    </source>
</reference>
<dbReference type="AlphaFoldDB" id="A0A2I7SMY9"/>
<gene>
    <name evidence="1" type="ORF">C1A40_02865</name>
</gene>
<dbReference type="OrthoDB" id="1072575at2"/>